<dbReference type="Proteomes" id="UP001153203">
    <property type="component" value="Unassembled WGS sequence"/>
</dbReference>
<dbReference type="InterPro" id="IPR029044">
    <property type="entry name" value="Nucleotide-diphossugar_trans"/>
</dbReference>
<dbReference type="Gene3D" id="3.90.550.10">
    <property type="entry name" value="Spore Coat Polysaccharide Biosynthesis Protein SpsA, Chain A"/>
    <property type="match status" value="1"/>
</dbReference>
<dbReference type="SUPFAM" id="SSF53448">
    <property type="entry name" value="Nucleotide-diphospho-sugar transferases"/>
    <property type="match status" value="1"/>
</dbReference>
<gene>
    <name evidence="4" type="ORF">NF708_10555</name>
</gene>
<keyword evidence="1" id="KW-0328">Glycosyltransferase</keyword>
<evidence type="ECO:0000313" key="4">
    <source>
        <dbReference type="EMBL" id="MDG6194421.1"/>
    </source>
</evidence>
<evidence type="ECO:0000259" key="3">
    <source>
        <dbReference type="Pfam" id="PF00535"/>
    </source>
</evidence>
<dbReference type="RefSeq" id="WP_279364587.1">
    <property type="nucleotide sequence ID" value="NZ_JAMWGI010000009.1"/>
</dbReference>
<sequence>MNIVSKVINRLELEKCKIEQYRVGKKFDATLEEAYEKLEMFSHNPKTSCYRDNKKMIRGGYDLSVIVPVYNTAAYLKRCIDSIVDQNSGYRIQCIIINDGSPDDSEKILSNYKDCDGVTIITQNNKGLSGARNTGLDRIAGRYVMFVDSDDRLATMAIKNLLDVAFQHDADVVAGNYRTVDEAGKLCREYKNYSLQEIKPEGNLYGQPWGKVYKAELFANLRFPEGYWFEDSIFAQIVWLLTKCAYTISEIVYEYTINPKGITIKSSKKPKAVDSLYITEQLLKDRQRFGLTPTEENFAYFLRMVKVTYGRTQRCNGVITKCIFIVQCNLYKYYEGIQIKENRELQIALTNQDFIKYLKAVS</sequence>
<dbReference type="InterPro" id="IPR001173">
    <property type="entry name" value="Glyco_trans_2-like"/>
</dbReference>
<feature type="domain" description="Glycosyltransferase 2-like" evidence="3">
    <location>
        <begin position="64"/>
        <end position="197"/>
    </location>
</feature>
<proteinExistence type="predicted"/>
<accession>A0A9X4SH06</accession>
<dbReference type="GO" id="GO:0016757">
    <property type="term" value="F:glycosyltransferase activity"/>
    <property type="evidence" value="ECO:0007669"/>
    <property type="project" value="UniProtKB-KW"/>
</dbReference>
<keyword evidence="2" id="KW-0808">Transferase</keyword>
<evidence type="ECO:0000256" key="2">
    <source>
        <dbReference type="ARBA" id="ARBA00022679"/>
    </source>
</evidence>
<reference evidence="4" key="1">
    <citation type="submission" date="2022-06" db="EMBL/GenBank/DDBJ databases">
        <title>Lactococcus from bovine mastitis in China.</title>
        <authorList>
            <person name="Lin Y."/>
            <person name="Han B."/>
        </authorList>
    </citation>
    <scope>NUCLEOTIDE SEQUENCE</scope>
    <source>
        <strain evidence="4">Hebei-B-39</strain>
    </source>
</reference>
<dbReference type="PANTHER" id="PTHR22916">
    <property type="entry name" value="GLYCOSYLTRANSFERASE"/>
    <property type="match status" value="1"/>
</dbReference>
<protein>
    <submittedName>
        <fullName evidence="4">Glycosyltransferase</fullName>
    </submittedName>
</protein>
<evidence type="ECO:0000256" key="1">
    <source>
        <dbReference type="ARBA" id="ARBA00022676"/>
    </source>
</evidence>
<dbReference type="PANTHER" id="PTHR22916:SF51">
    <property type="entry name" value="GLYCOSYLTRANSFERASE EPSH-RELATED"/>
    <property type="match status" value="1"/>
</dbReference>
<dbReference type="EMBL" id="JAMWGI010000009">
    <property type="protein sequence ID" value="MDG6194421.1"/>
    <property type="molecule type" value="Genomic_DNA"/>
</dbReference>
<organism evidence="4 5">
    <name type="scientific">Lactococcus formosensis</name>
    <dbReference type="NCBI Taxonomy" id="1281486"/>
    <lineage>
        <taxon>Bacteria</taxon>
        <taxon>Bacillati</taxon>
        <taxon>Bacillota</taxon>
        <taxon>Bacilli</taxon>
        <taxon>Lactobacillales</taxon>
        <taxon>Streptococcaceae</taxon>
        <taxon>Lactococcus</taxon>
    </lineage>
</organism>
<dbReference type="AlphaFoldDB" id="A0A9X4SH06"/>
<dbReference type="Pfam" id="PF00535">
    <property type="entry name" value="Glycos_transf_2"/>
    <property type="match status" value="1"/>
</dbReference>
<dbReference type="CDD" id="cd00761">
    <property type="entry name" value="Glyco_tranf_GTA_type"/>
    <property type="match status" value="1"/>
</dbReference>
<comment type="caution">
    <text evidence="4">The sequence shown here is derived from an EMBL/GenBank/DDBJ whole genome shotgun (WGS) entry which is preliminary data.</text>
</comment>
<name>A0A9X4SH06_9LACT</name>
<evidence type="ECO:0000313" key="5">
    <source>
        <dbReference type="Proteomes" id="UP001153203"/>
    </source>
</evidence>